<reference evidence="5 6" key="1">
    <citation type="journal article" date="2016" name="Nat. Commun.">
        <title>Thousands of microbial genomes shed light on interconnected biogeochemical processes in an aquifer system.</title>
        <authorList>
            <person name="Anantharaman K."/>
            <person name="Brown C.T."/>
            <person name="Hug L.A."/>
            <person name="Sharon I."/>
            <person name="Castelle C.J."/>
            <person name="Probst A.J."/>
            <person name="Thomas B.C."/>
            <person name="Singh A."/>
            <person name="Wilkins M.J."/>
            <person name="Karaoz U."/>
            <person name="Brodie E.L."/>
            <person name="Williams K.H."/>
            <person name="Hubbard S.S."/>
            <person name="Banfield J.F."/>
        </authorList>
    </citation>
    <scope>NUCLEOTIDE SEQUENCE [LARGE SCALE GENOMIC DNA]</scope>
</reference>
<evidence type="ECO:0000256" key="4">
    <source>
        <dbReference type="ARBA" id="ARBA00022825"/>
    </source>
</evidence>
<dbReference type="Proteomes" id="UP000178430">
    <property type="component" value="Unassembled WGS sequence"/>
</dbReference>
<sequence>MRHLFLTSSIGSTGVAASVRKALGHARPLKTAFITTTIETQSEQADLSWYEADRQALKAAGFDFFEYTITGKTAPQIRTDLANIEALYVSGGNGLYLLQEVQASGFIPVVRELVERGIIYLGTSSGSAIAGPDLYPLSRVDTLADAPKLQGFAAFGLVDFCILPHWGSVYFREIYLDKRLEHIYAPKWQLILLNDNQYVEVKDDWYQIVDVTKA</sequence>
<gene>
    <name evidence="5" type="ORF">A2197_02760</name>
</gene>
<dbReference type="InterPro" id="IPR005320">
    <property type="entry name" value="Peptidase_S51"/>
</dbReference>
<dbReference type="PANTHER" id="PTHR20842">
    <property type="entry name" value="PROTEASE S51 ALPHA-ASPARTYL DIPEPTIDASE"/>
    <property type="match status" value="1"/>
</dbReference>
<dbReference type="AlphaFoldDB" id="A0A1F8CLN5"/>
<accession>A0A1F8CLN5</accession>
<keyword evidence="2" id="KW-0645">Protease</keyword>
<dbReference type="GO" id="GO:0008236">
    <property type="term" value="F:serine-type peptidase activity"/>
    <property type="evidence" value="ECO:0007669"/>
    <property type="project" value="UniProtKB-KW"/>
</dbReference>
<dbReference type="InterPro" id="IPR029062">
    <property type="entry name" value="Class_I_gatase-like"/>
</dbReference>
<organism evidence="5 6">
    <name type="scientific">Candidatus Woesebacteria bacterium RIFOXYA1_FULL_48_16</name>
    <dbReference type="NCBI Taxonomy" id="1802535"/>
    <lineage>
        <taxon>Bacteria</taxon>
        <taxon>Candidatus Woeseibacteriota</taxon>
    </lineage>
</organism>
<evidence type="ECO:0000256" key="3">
    <source>
        <dbReference type="ARBA" id="ARBA00022801"/>
    </source>
</evidence>
<dbReference type="Pfam" id="PF03575">
    <property type="entry name" value="Peptidase_S51"/>
    <property type="match status" value="1"/>
</dbReference>
<evidence type="ECO:0008006" key="7">
    <source>
        <dbReference type="Google" id="ProtNLM"/>
    </source>
</evidence>
<keyword evidence="4" id="KW-0720">Serine protease</keyword>
<keyword evidence="3" id="KW-0378">Hydrolase</keyword>
<comment type="similarity">
    <text evidence="1">Belongs to the peptidase S51 family.</text>
</comment>
<evidence type="ECO:0000313" key="5">
    <source>
        <dbReference type="EMBL" id="OGM77220.1"/>
    </source>
</evidence>
<evidence type="ECO:0000256" key="2">
    <source>
        <dbReference type="ARBA" id="ARBA00022670"/>
    </source>
</evidence>
<name>A0A1F8CLN5_9BACT</name>
<comment type="caution">
    <text evidence="5">The sequence shown here is derived from an EMBL/GenBank/DDBJ whole genome shotgun (WGS) entry which is preliminary data.</text>
</comment>
<dbReference type="Gene3D" id="3.40.50.880">
    <property type="match status" value="1"/>
</dbReference>
<evidence type="ECO:0000256" key="1">
    <source>
        <dbReference type="ARBA" id="ARBA00006534"/>
    </source>
</evidence>
<proteinExistence type="inferred from homology"/>
<evidence type="ECO:0000313" key="6">
    <source>
        <dbReference type="Proteomes" id="UP000178430"/>
    </source>
</evidence>
<protein>
    <recommendedName>
        <fullName evidence="7">Peptidase E</fullName>
    </recommendedName>
</protein>
<dbReference type="EMBL" id="MGHV01000064">
    <property type="protein sequence ID" value="OGM77220.1"/>
    <property type="molecule type" value="Genomic_DNA"/>
</dbReference>
<dbReference type="GO" id="GO:0006508">
    <property type="term" value="P:proteolysis"/>
    <property type="evidence" value="ECO:0007669"/>
    <property type="project" value="UniProtKB-KW"/>
</dbReference>
<dbReference type="PANTHER" id="PTHR20842:SF0">
    <property type="entry name" value="ALPHA-ASPARTYL DIPEPTIDASE"/>
    <property type="match status" value="1"/>
</dbReference>
<dbReference type="SUPFAM" id="SSF52317">
    <property type="entry name" value="Class I glutamine amidotransferase-like"/>
    <property type="match status" value="1"/>
</dbReference>